<keyword evidence="7 11" id="KW-0274">FAD</keyword>
<evidence type="ECO:0000259" key="12">
    <source>
        <dbReference type="SMART" id="SM01228"/>
    </source>
</evidence>
<proteinExistence type="inferred from homology"/>
<name>A0A170PBE2_BUCTT</name>
<dbReference type="PANTHER" id="PTHR11806">
    <property type="entry name" value="GLUCOSE INHIBITED DIVISION PROTEIN A"/>
    <property type="match status" value="1"/>
</dbReference>
<evidence type="ECO:0000256" key="7">
    <source>
        <dbReference type="ARBA" id="ARBA00022827"/>
    </source>
</evidence>
<evidence type="ECO:0000256" key="9">
    <source>
        <dbReference type="ARBA" id="ARBA00025948"/>
    </source>
</evidence>
<dbReference type="GO" id="GO:0030488">
    <property type="term" value="P:tRNA methylation"/>
    <property type="evidence" value="ECO:0007669"/>
    <property type="project" value="TreeGrafter"/>
</dbReference>
<feature type="binding site" evidence="11">
    <location>
        <begin position="12"/>
        <end position="17"/>
    </location>
    <ligand>
        <name>FAD</name>
        <dbReference type="ChEBI" id="CHEBI:57692"/>
    </ligand>
</feature>
<evidence type="ECO:0000313" key="13">
    <source>
        <dbReference type="EMBL" id="CUR52993.1"/>
    </source>
</evidence>
<dbReference type="InterPro" id="IPR036188">
    <property type="entry name" value="FAD/NAD-bd_sf"/>
</dbReference>
<evidence type="ECO:0000256" key="1">
    <source>
        <dbReference type="ARBA" id="ARBA00001974"/>
    </source>
</evidence>
<feature type="binding site" evidence="11">
    <location>
        <position position="179"/>
    </location>
    <ligand>
        <name>FAD</name>
        <dbReference type="ChEBI" id="CHEBI:57692"/>
    </ligand>
</feature>
<dbReference type="InterPro" id="IPR049312">
    <property type="entry name" value="GIDA_C_N"/>
</dbReference>
<dbReference type="FunFam" id="3.50.50.60:FF:000002">
    <property type="entry name" value="tRNA uridine 5-carboxymethylaminomethyl modification enzyme MnmG"/>
    <property type="match status" value="1"/>
</dbReference>
<feature type="binding site" evidence="11">
    <location>
        <position position="124"/>
    </location>
    <ligand>
        <name>FAD</name>
        <dbReference type="ChEBI" id="CHEBI:57692"/>
    </ligand>
</feature>
<keyword evidence="5 11" id="KW-0285">Flavoprotein</keyword>
<dbReference type="NCBIfam" id="TIGR00136">
    <property type="entry name" value="mnmG_gidA"/>
    <property type="match status" value="1"/>
</dbReference>
<dbReference type="AlphaFoldDB" id="A0A170PBE2"/>
<dbReference type="GO" id="GO:0050660">
    <property type="term" value="F:flavin adenine dinucleotide binding"/>
    <property type="evidence" value="ECO:0007669"/>
    <property type="project" value="UniProtKB-UniRule"/>
</dbReference>
<accession>A0A170PBE2</accession>
<dbReference type="SUPFAM" id="SSF51905">
    <property type="entry name" value="FAD/NAD(P)-binding domain"/>
    <property type="match status" value="1"/>
</dbReference>
<dbReference type="HAMAP" id="MF_00129">
    <property type="entry name" value="MnmG_GidA"/>
    <property type="match status" value="1"/>
</dbReference>
<evidence type="ECO:0000256" key="5">
    <source>
        <dbReference type="ARBA" id="ARBA00022630"/>
    </source>
</evidence>
<evidence type="ECO:0000256" key="8">
    <source>
        <dbReference type="ARBA" id="ARBA00023027"/>
    </source>
</evidence>
<reference evidence="14" key="1">
    <citation type="submission" date="2015-10" db="EMBL/GenBank/DDBJ databases">
        <authorList>
            <person name="Manzano-Marin A."/>
            <person name="Manzano-Marin A."/>
        </authorList>
    </citation>
    <scope>NUCLEOTIDE SEQUENCE [LARGE SCALE GENOMIC DNA]</scope>
    <source>
        <strain evidence="14">BTs</strain>
    </source>
</reference>
<dbReference type="RefSeq" id="WP_075472240.1">
    <property type="nucleotide sequence ID" value="NZ_CP135003.1"/>
</dbReference>
<evidence type="ECO:0000256" key="6">
    <source>
        <dbReference type="ARBA" id="ARBA00022694"/>
    </source>
</evidence>
<keyword evidence="11" id="KW-0963">Cytoplasm</keyword>
<keyword evidence="6 11" id="KW-0819">tRNA processing</keyword>
<comment type="cofactor">
    <cofactor evidence="1 11">
        <name>FAD</name>
        <dbReference type="ChEBI" id="CHEBI:57692"/>
    </cofactor>
</comment>
<evidence type="ECO:0000313" key="14">
    <source>
        <dbReference type="Proteomes" id="UP000243633"/>
    </source>
</evidence>
<keyword evidence="14" id="KW-1185">Reference proteome</keyword>
<dbReference type="PANTHER" id="PTHR11806:SF0">
    <property type="entry name" value="PROTEIN MTO1 HOMOLOG, MITOCHONDRIAL"/>
    <property type="match status" value="1"/>
</dbReference>
<evidence type="ECO:0000256" key="11">
    <source>
        <dbReference type="HAMAP-Rule" id="MF_00129"/>
    </source>
</evidence>
<comment type="subcellular location">
    <subcellularLocation>
        <location evidence="11">Cytoplasm</location>
    </subcellularLocation>
</comment>
<dbReference type="PATRIC" id="fig|98804.3.peg.1"/>
<evidence type="ECO:0000256" key="2">
    <source>
        <dbReference type="ARBA" id="ARBA00003717"/>
    </source>
</evidence>
<dbReference type="Pfam" id="PF21680">
    <property type="entry name" value="GIDA_C_1st"/>
    <property type="match status" value="1"/>
</dbReference>
<dbReference type="Gene3D" id="3.50.50.60">
    <property type="entry name" value="FAD/NAD(P)-binding domain"/>
    <property type="match status" value="2"/>
</dbReference>
<dbReference type="GO" id="GO:0005829">
    <property type="term" value="C:cytosol"/>
    <property type="evidence" value="ECO:0007669"/>
    <property type="project" value="TreeGrafter"/>
</dbReference>
<dbReference type="Gene3D" id="1.10.10.1800">
    <property type="entry name" value="tRNA uridine 5-carboxymethylaminomethyl modification enzyme MnmG/GidA"/>
    <property type="match status" value="1"/>
</dbReference>
<dbReference type="Proteomes" id="UP000243633">
    <property type="component" value="Chromosome 1"/>
</dbReference>
<sequence>MYKKKYDVIIIGGGHAGIEAASAAERMKCETLLITQKKNTIGILSCNPSIGGIGKGQLVKEIDALGGLMAIATDHAGIQFKILNSRKGPAVRSTRAQVDRVLYFQKIQKLLLSQKKLTIIEDEVKQLIIENKKIVGVLTIKNSKYYSMSVVLTAGTFLRGKIYIGLSTIEGGRLKDSSSKFLSQNLRDLNFRIRRLKTGTPPRLEKKSINTTFLEKQLSDNPVPVFSFLGKISDHPLQIPCYITYTTHKTHDLIFKNLKYSPLYSGLIKSSGPRYCPSIEDKIIRFPDKMRHQIFLEPEGLHSDLFYPNGISTSLPLDVQISLVRSLPGLEKANIIQPGYAVEYDYLDARDLNLTLESKFVSGFFLAGQINGTTGYEEAAAQGLLAGLNAALYAQNKNLWYPLRNQGYLGVLVDDLCHKGTLEPYRMFTSRAEYRLLLRESNADLRLTEIGYQLGVVSEKRRLRLLEKKKNIEKELKYLTHTTIFYNSSQAKILNFFLPKKLTRNFLAIELLRRPQIFYSMLISLEYFLNNISAQDFDAILELETQVKYVGYIQRQMAEVKKFFYYENTILPKNLDYTTIHGLSNEVSSKLNFYQPYSLGQASRISGITPAAISILLIFLNK</sequence>
<dbReference type="Gene3D" id="1.10.150.570">
    <property type="entry name" value="GidA associated domain, C-terminal subdomain"/>
    <property type="match status" value="1"/>
</dbReference>
<dbReference type="InterPro" id="IPR002218">
    <property type="entry name" value="MnmG-rel"/>
</dbReference>
<dbReference type="OrthoDB" id="9815560at2"/>
<keyword evidence="8 11" id="KW-0520">NAD</keyword>
<feature type="domain" description="tRNA uridine 5-carboxymethylaminomethyl modification enzyme C-terminal subdomain" evidence="12">
    <location>
        <begin position="547"/>
        <end position="618"/>
    </location>
</feature>
<comment type="subunit">
    <text evidence="9 11">Homodimer. Heterotetramer of two MnmE and two MnmG subunits.</text>
</comment>
<feature type="binding site" evidence="11">
    <location>
        <begin position="272"/>
        <end position="286"/>
    </location>
    <ligand>
        <name>NAD(+)</name>
        <dbReference type="ChEBI" id="CHEBI:57540"/>
    </ligand>
</feature>
<dbReference type="Pfam" id="PF13932">
    <property type="entry name" value="SAM_GIDA_C"/>
    <property type="match status" value="1"/>
</dbReference>
<dbReference type="InterPro" id="IPR020595">
    <property type="entry name" value="MnmG-rel_CS"/>
</dbReference>
<evidence type="ECO:0000256" key="10">
    <source>
        <dbReference type="ARBA" id="ARBA00031800"/>
    </source>
</evidence>
<comment type="similarity">
    <text evidence="3 11">Belongs to the MnmG family.</text>
</comment>
<dbReference type="InterPro" id="IPR026904">
    <property type="entry name" value="MnmG_C"/>
</dbReference>
<dbReference type="InterPro" id="IPR040131">
    <property type="entry name" value="MnmG_N"/>
</dbReference>
<comment type="function">
    <text evidence="2 11">NAD-binding protein involved in the addition of a carboxymethylaminomethyl (cmnm) group at the wobble position (U34) of certain tRNAs, forming tRNA-cmnm(5)s(2)U34.</text>
</comment>
<dbReference type="STRING" id="98804.BTSPAZIEG_0001"/>
<dbReference type="GO" id="GO:0002098">
    <property type="term" value="P:tRNA wobble uridine modification"/>
    <property type="evidence" value="ECO:0007669"/>
    <property type="project" value="InterPro"/>
</dbReference>
<feature type="binding site" evidence="11">
    <location>
        <position position="369"/>
    </location>
    <ligand>
        <name>FAD</name>
        <dbReference type="ChEBI" id="CHEBI:57692"/>
    </ligand>
</feature>
<dbReference type="SMART" id="SM01228">
    <property type="entry name" value="GIDA_assoc_3"/>
    <property type="match status" value="1"/>
</dbReference>
<dbReference type="InterPro" id="IPR044920">
    <property type="entry name" value="MnmG_C_subdom_sf"/>
</dbReference>
<dbReference type="InterPro" id="IPR047001">
    <property type="entry name" value="MnmG_C_subdom"/>
</dbReference>
<protein>
    <recommendedName>
        <fullName evidence="4 11">tRNA uridine 5-carboxymethylaminomethyl modification enzyme MnmG</fullName>
    </recommendedName>
    <alternativeName>
        <fullName evidence="10 11">Glucose-inhibited division protein A</fullName>
    </alternativeName>
</protein>
<dbReference type="PROSITE" id="PS01280">
    <property type="entry name" value="GIDA_1"/>
    <property type="match status" value="1"/>
</dbReference>
<dbReference type="InterPro" id="IPR004416">
    <property type="entry name" value="MnmG"/>
</dbReference>
<dbReference type="EMBL" id="LN890285">
    <property type="protein sequence ID" value="CUR52993.1"/>
    <property type="molecule type" value="Genomic_DNA"/>
</dbReference>
<evidence type="ECO:0000256" key="4">
    <source>
        <dbReference type="ARBA" id="ARBA00020461"/>
    </source>
</evidence>
<organism evidence="13 14">
    <name type="scientific">Buchnera aphidicola subsp. Tuberolachnus salignus</name>
    <dbReference type="NCBI Taxonomy" id="98804"/>
    <lineage>
        <taxon>Bacteria</taxon>
        <taxon>Pseudomonadati</taxon>
        <taxon>Pseudomonadota</taxon>
        <taxon>Gammaproteobacteria</taxon>
        <taxon>Enterobacterales</taxon>
        <taxon>Erwiniaceae</taxon>
        <taxon>Buchnera</taxon>
    </lineage>
</organism>
<evidence type="ECO:0000256" key="3">
    <source>
        <dbReference type="ARBA" id="ARBA00007653"/>
    </source>
</evidence>
<dbReference type="PROSITE" id="PS01281">
    <property type="entry name" value="GIDA_2"/>
    <property type="match status" value="1"/>
</dbReference>
<gene>
    <name evidence="11 13" type="primary">mnmG</name>
    <name evidence="11" type="synonym">gidA</name>
    <name evidence="13" type="ORF">BTSPAZIEG_0001</name>
</gene>
<dbReference type="FunFam" id="1.10.150.570:FF:000001">
    <property type="entry name" value="tRNA uridine 5-carboxymethylaminomethyl modification enzyme MnmG"/>
    <property type="match status" value="1"/>
</dbReference>
<dbReference type="Pfam" id="PF01134">
    <property type="entry name" value="GIDA"/>
    <property type="match status" value="1"/>
</dbReference>